<sequence>MSLHFELKWGRPVRVMLGTPISFYIQRKFSLRCITWIGDIVCSSLFLEICKGITEILTRIDFKRINPLDRVQCDVLIPNCRRTMHNVFSPQILNSGAAGLRSYMET</sequence>
<evidence type="ECO:0000313" key="1">
    <source>
        <dbReference type="EMBL" id="GIY30878.1"/>
    </source>
</evidence>
<name>A0AAV4S8Q2_9ARAC</name>
<keyword evidence="2" id="KW-1185">Reference proteome</keyword>
<evidence type="ECO:0000313" key="2">
    <source>
        <dbReference type="Proteomes" id="UP001054837"/>
    </source>
</evidence>
<dbReference type="AlphaFoldDB" id="A0AAV4S8Q2"/>
<reference evidence="1 2" key="1">
    <citation type="submission" date="2021-06" db="EMBL/GenBank/DDBJ databases">
        <title>Caerostris darwini draft genome.</title>
        <authorList>
            <person name="Kono N."/>
            <person name="Arakawa K."/>
        </authorList>
    </citation>
    <scope>NUCLEOTIDE SEQUENCE [LARGE SCALE GENOMIC DNA]</scope>
</reference>
<gene>
    <name evidence="1" type="ORF">CDAR_309041</name>
</gene>
<dbReference type="EMBL" id="BPLQ01007564">
    <property type="protein sequence ID" value="GIY30878.1"/>
    <property type="molecule type" value="Genomic_DNA"/>
</dbReference>
<proteinExistence type="predicted"/>
<accession>A0AAV4S8Q2</accession>
<comment type="caution">
    <text evidence="1">The sequence shown here is derived from an EMBL/GenBank/DDBJ whole genome shotgun (WGS) entry which is preliminary data.</text>
</comment>
<dbReference type="Proteomes" id="UP001054837">
    <property type="component" value="Unassembled WGS sequence"/>
</dbReference>
<organism evidence="1 2">
    <name type="scientific">Caerostris darwini</name>
    <dbReference type="NCBI Taxonomy" id="1538125"/>
    <lineage>
        <taxon>Eukaryota</taxon>
        <taxon>Metazoa</taxon>
        <taxon>Ecdysozoa</taxon>
        <taxon>Arthropoda</taxon>
        <taxon>Chelicerata</taxon>
        <taxon>Arachnida</taxon>
        <taxon>Araneae</taxon>
        <taxon>Araneomorphae</taxon>
        <taxon>Entelegynae</taxon>
        <taxon>Araneoidea</taxon>
        <taxon>Araneidae</taxon>
        <taxon>Caerostris</taxon>
    </lineage>
</organism>
<protein>
    <submittedName>
        <fullName evidence="1">Uncharacterized protein</fullName>
    </submittedName>
</protein>